<keyword evidence="9" id="KW-0812">Transmembrane</keyword>
<evidence type="ECO:0000259" key="10">
    <source>
        <dbReference type="Pfam" id="PF02518"/>
    </source>
</evidence>
<feature type="domain" description="Signal transduction histidine kinase subgroup 3 dimerisation and phosphoacceptor" evidence="11">
    <location>
        <begin position="395"/>
        <end position="458"/>
    </location>
</feature>
<dbReference type="InterPro" id="IPR011712">
    <property type="entry name" value="Sig_transdc_His_kin_sub3_dim/P"/>
</dbReference>
<keyword evidence="8" id="KW-0902">Two-component regulatory system</keyword>
<dbReference type="Pfam" id="PF02518">
    <property type="entry name" value="HATPase_c"/>
    <property type="match status" value="1"/>
</dbReference>
<evidence type="ECO:0000256" key="3">
    <source>
        <dbReference type="ARBA" id="ARBA00022553"/>
    </source>
</evidence>
<feature type="domain" description="Histidine kinase/HSP90-like ATPase" evidence="10">
    <location>
        <begin position="506"/>
        <end position="591"/>
    </location>
</feature>
<evidence type="ECO:0000256" key="8">
    <source>
        <dbReference type="ARBA" id="ARBA00023012"/>
    </source>
</evidence>
<evidence type="ECO:0000256" key="6">
    <source>
        <dbReference type="ARBA" id="ARBA00022777"/>
    </source>
</evidence>
<feature type="transmembrane region" description="Helical" evidence="9">
    <location>
        <begin position="301"/>
        <end position="319"/>
    </location>
</feature>
<feature type="transmembrane region" description="Helical" evidence="9">
    <location>
        <begin position="177"/>
        <end position="198"/>
    </location>
</feature>
<feature type="transmembrane region" description="Helical" evidence="9">
    <location>
        <begin position="273"/>
        <end position="295"/>
    </location>
</feature>
<dbReference type="GO" id="GO:0016020">
    <property type="term" value="C:membrane"/>
    <property type="evidence" value="ECO:0007669"/>
    <property type="project" value="InterPro"/>
</dbReference>
<protein>
    <recommendedName>
        <fullName evidence="2">histidine kinase</fullName>
        <ecNumber evidence="2">2.7.13.3</ecNumber>
    </recommendedName>
</protein>
<keyword evidence="7" id="KW-0067">ATP-binding</keyword>
<keyword evidence="9" id="KW-1133">Transmembrane helix</keyword>
<dbReference type="CDD" id="cd16917">
    <property type="entry name" value="HATPase_UhpB-NarQ-NarX-like"/>
    <property type="match status" value="1"/>
</dbReference>
<dbReference type="GO" id="GO:0000155">
    <property type="term" value="F:phosphorelay sensor kinase activity"/>
    <property type="evidence" value="ECO:0007669"/>
    <property type="project" value="InterPro"/>
</dbReference>
<keyword evidence="5" id="KW-0547">Nucleotide-binding</keyword>
<sequence length="610" mass="63748">MLPPDGVSRSADGDAPVDRGAGGGGRLRFWTMELLAPARRWLAALLGLAYLFDFVLNLARRDGLAEALLPLPLLAFTLLALARPLLGVVGGALWLVGGSYVAAVNGQAVITRVGIETLFLSETVAIGALVAIAVWRGKRGAAFVAIPVLAVAGMAASVLRLSQHYSSYYYLLDSHQLVVMALSGGVVLLGGCIVGYALRTHDDHGTSAQTRQLIRRQWPLAAALLVLILVDMSSSTGAVLNPVGRDLIYLVPVVFLLATAACAVLGPIAPVRYTMIAAVVMVGASMALSPLTLIFGSYSMFPVPLSVAAAHMALVAYLARYAERGKAAAGVGALVVVDVLVALSVYGMVDLSWEFMFIAGFLLVVAVATGQYFRSRDRERAQSVKVAVTGAQQAERMALARELHDVVAHHVTGIVVAAQAARMVGATNPAAAVQAMERIEAAGGEALAAMRMLVGSMRGAPVAGAEGQATMDLAADLRALVDNFAGPEIDMTMDLPDSLPPEAGRSVLRIVQEALTNVGKHARGATKVTITIGVVADELRLRVADDATRVELRPPGGSGGYGLVGMRERIDLLGGRFTAGPGEPNGWVVDAGFPFRAERAGRGEQGVDRG</sequence>
<dbReference type="EC" id="2.7.13.3" evidence="2"/>
<dbReference type="InterPro" id="IPR050482">
    <property type="entry name" value="Sensor_HK_TwoCompSys"/>
</dbReference>
<dbReference type="EMBL" id="BSSD01000004">
    <property type="protein sequence ID" value="GLW91999.1"/>
    <property type="molecule type" value="Genomic_DNA"/>
</dbReference>
<evidence type="ECO:0000313" key="13">
    <source>
        <dbReference type="Proteomes" id="UP001165042"/>
    </source>
</evidence>
<evidence type="ECO:0000256" key="7">
    <source>
        <dbReference type="ARBA" id="ARBA00022840"/>
    </source>
</evidence>
<dbReference type="InterPro" id="IPR036890">
    <property type="entry name" value="HATPase_C_sf"/>
</dbReference>
<gene>
    <name evidence="12" type="ORF">Aglo03_28150</name>
</gene>
<feature type="transmembrane region" description="Helical" evidence="9">
    <location>
        <begin position="71"/>
        <end position="97"/>
    </location>
</feature>
<evidence type="ECO:0000256" key="1">
    <source>
        <dbReference type="ARBA" id="ARBA00000085"/>
    </source>
</evidence>
<feature type="transmembrane region" description="Helical" evidence="9">
    <location>
        <begin position="142"/>
        <end position="162"/>
    </location>
</feature>
<accession>A0A9W6V9I3</accession>
<feature type="transmembrane region" description="Helical" evidence="9">
    <location>
        <begin position="41"/>
        <end position="59"/>
    </location>
</feature>
<dbReference type="GO" id="GO:0005524">
    <property type="term" value="F:ATP binding"/>
    <property type="evidence" value="ECO:0007669"/>
    <property type="project" value="UniProtKB-KW"/>
</dbReference>
<keyword evidence="3" id="KW-0597">Phosphoprotein</keyword>
<evidence type="ECO:0000256" key="4">
    <source>
        <dbReference type="ARBA" id="ARBA00022679"/>
    </source>
</evidence>
<dbReference type="Gene3D" id="1.20.5.1930">
    <property type="match status" value="1"/>
</dbReference>
<dbReference type="SUPFAM" id="SSF55874">
    <property type="entry name" value="ATPase domain of HSP90 chaperone/DNA topoisomerase II/histidine kinase"/>
    <property type="match status" value="1"/>
</dbReference>
<keyword evidence="13" id="KW-1185">Reference proteome</keyword>
<feature type="transmembrane region" description="Helical" evidence="9">
    <location>
        <begin position="218"/>
        <end position="241"/>
    </location>
</feature>
<name>A0A9W6V9I3_9PSEU</name>
<proteinExistence type="predicted"/>
<evidence type="ECO:0000256" key="2">
    <source>
        <dbReference type="ARBA" id="ARBA00012438"/>
    </source>
</evidence>
<dbReference type="Pfam" id="PF07730">
    <property type="entry name" value="HisKA_3"/>
    <property type="match status" value="1"/>
</dbReference>
<organism evidence="12 13">
    <name type="scientific">Actinokineospora globicatena</name>
    <dbReference type="NCBI Taxonomy" id="103729"/>
    <lineage>
        <taxon>Bacteria</taxon>
        <taxon>Bacillati</taxon>
        <taxon>Actinomycetota</taxon>
        <taxon>Actinomycetes</taxon>
        <taxon>Pseudonocardiales</taxon>
        <taxon>Pseudonocardiaceae</taxon>
        <taxon>Actinokineospora</taxon>
    </lineage>
</organism>
<dbReference type="Proteomes" id="UP001165042">
    <property type="component" value="Unassembled WGS sequence"/>
</dbReference>
<evidence type="ECO:0000259" key="11">
    <source>
        <dbReference type="Pfam" id="PF07730"/>
    </source>
</evidence>
<feature type="transmembrane region" description="Helical" evidence="9">
    <location>
        <begin position="331"/>
        <end position="349"/>
    </location>
</feature>
<evidence type="ECO:0000256" key="5">
    <source>
        <dbReference type="ARBA" id="ARBA00022741"/>
    </source>
</evidence>
<dbReference type="AlphaFoldDB" id="A0A9W6V9I3"/>
<dbReference type="PANTHER" id="PTHR24421">
    <property type="entry name" value="NITRATE/NITRITE SENSOR PROTEIN NARX-RELATED"/>
    <property type="match status" value="1"/>
</dbReference>
<dbReference type="PANTHER" id="PTHR24421:SF10">
    <property type="entry name" value="NITRATE_NITRITE SENSOR PROTEIN NARQ"/>
    <property type="match status" value="1"/>
</dbReference>
<comment type="catalytic activity">
    <reaction evidence="1">
        <text>ATP + protein L-histidine = ADP + protein N-phospho-L-histidine.</text>
        <dbReference type="EC" id="2.7.13.3"/>
    </reaction>
</comment>
<feature type="transmembrane region" description="Helical" evidence="9">
    <location>
        <begin position="355"/>
        <end position="373"/>
    </location>
</feature>
<reference evidence="12" key="1">
    <citation type="submission" date="2023-02" db="EMBL/GenBank/DDBJ databases">
        <title>Actinokineospora globicatena NBRC 15670.</title>
        <authorList>
            <person name="Ichikawa N."/>
            <person name="Sato H."/>
            <person name="Tonouchi N."/>
        </authorList>
    </citation>
    <scope>NUCLEOTIDE SEQUENCE</scope>
    <source>
        <strain evidence="12">NBRC 15670</strain>
    </source>
</reference>
<dbReference type="Gene3D" id="3.30.565.10">
    <property type="entry name" value="Histidine kinase-like ATPase, C-terminal domain"/>
    <property type="match status" value="1"/>
</dbReference>
<evidence type="ECO:0000313" key="12">
    <source>
        <dbReference type="EMBL" id="GLW91999.1"/>
    </source>
</evidence>
<keyword evidence="9" id="KW-0472">Membrane</keyword>
<feature type="transmembrane region" description="Helical" evidence="9">
    <location>
        <begin position="247"/>
        <end position="266"/>
    </location>
</feature>
<evidence type="ECO:0000256" key="9">
    <source>
        <dbReference type="SAM" id="Phobius"/>
    </source>
</evidence>
<keyword evidence="6 12" id="KW-0418">Kinase</keyword>
<dbReference type="GO" id="GO:0046983">
    <property type="term" value="F:protein dimerization activity"/>
    <property type="evidence" value="ECO:0007669"/>
    <property type="project" value="InterPro"/>
</dbReference>
<keyword evidence="4" id="KW-0808">Transferase</keyword>
<dbReference type="InterPro" id="IPR003594">
    <property type="entry name" value="HATPase_dom"/>
</dbReference>
<comment type="caution">
    <text evidence="12">The sequence shown here is derived from an EMBL/GenBank/DDBJ whole genome shotgun (WGS) entry which is preliminary data.</text>
</comment>
<feature type="transmembrane region" description="Helical" evidence="9">
    <location>
        <begin position="117"/>
        <end position="135"/>
    </location>
</feature>